<organism evidence="2 3">
    <name type="scientific">Aegilops tauschii subsp. strangulata</name>
    <name type="common">Goatgrass</name>
    <dbReference type="NCBI Taxonomy" id="200361"/>
    <lineage>
        <taxon>Eukaryota</taxon>
        <taxon>Viridiplantae</taxon>
        <taxon>Streptophyta</taxon>
        <taxon>Embryophyta</taxon>
        <taxon>Tracheophyta</taxon>
        <taxon>Spermatophyta</taxon>
        <taxon>Magnoliopsida</taxon>
        <taxon>Liliopsida</taxon>
        <taxon>Poales</taxon>
        <taxon>Poaceae</taxon>
        <taxon>BOP clade</taxon>
        <taxon>Pooideae</taxon>
        <taxon>Triticodae</taxon>
        <taxon>Triticeae</taxon>
        <taxon>Triticinae</taxon>
        <taxon>Aegilops</taxon>
    </lineage>
</organism>
<reference evidence="2" key="3">
    <citation type="journal article" date="2017" name="Nature">
        <title>Genome sequence of the progenitor of the wheat D genome Aegilops tauschii.</title>
        <authorList>
            <person name="Luo M.C."/>
            <person name="Gu Y.Q."/>
            <person name="Puiu D."/>
            <person name="Wang H."/>
            <person name="Twardziok S.O."/>
            <person name="Deal K.R."/>
            <person name="Huo N."/>
            <person name="Zhu T."/>
            <person name="Wang L."/>
            <person name="Wang Y."/>
            <person name="McGuire P.E."/>
            <person name="Liu S."/>
            <person name="Long H."/>
            <person name="Ramasamy R.K."/>
            <person name="Rodriguez J.C."/>
            <person name="Van S.L."/>
            <person name="Yuan L."/>
            <person name="Wang Z."/>
            <person name="Xia Z."/>
            <person name="Xiao L."/>
            <person name="Anderson O.D."/>
            <person name="Ouyang S."/>
            <person name="Liang Y."/>
            <person name="Zimin A.V."/>
            <person name="Pertea G."/>
            <person name="Qi P."/>
            <person name="Bennetzen J.L."/>
            <person name="Dai X."/>
            <person name="Dawson M.W."/>
            <person name="Muller H.G."/>
            <person name="Kugler K."/>
            <person name="Rivarola-Duarte L."/>
            <person name="Spannagl M."/>
            <person name="Mayer K.F.X."/>
            <person name="Lu F.H."/>
            <person name="Bevan M.W."/>
            <person name="Leroy P."/>
            <person name="Li P."/>
            <person name="You F.M."/>
            <person name="Sun Q."/>
            <person name="Liu Z."/>
            <person name="Lyons E."/>
            <person name="Wicker T."/>
            <person name="Salzberg S.L."/>
            <person name="Devos K.M."/>
            <person name="Dvorak J."/>
        </authorList>
    </citation>
    <scope>NUCLEOTIDE SEQUENCE [LARGE SCALE GENOMIC DNA]</scope>
    <source>
        <strain evidence="2">cv. AL8/78</strain>
    </source>
</reference>
<reference evidence="2" key="4">
    <citation type="submission" date="2019-03" db="UniProtKB">
        <authorList>
            <consortium name="EnsemblPlants"/>
        </authorList>
    </citation>
    <scope>IDENTIFICATION</scope>
</reference>
<feature type="compositionally biased region" description="Basic and acidic residues" evidence="1">
    <location>
        <begin position="108"/>
        <end position="125"/>
    </location>
</feature>
<feature type="compositionally biased region" description="Basic residues" evidence="1">
    <location>
        <begin position="32"/>
        <end position="47"/>
    </location>
</feature>
<dbReference type="AlphaFoldDB" id="A0A453HFR7"/>
<protein>
    <submittedName>
        <fullName evidence="2">Uncharacterized protein</fullName>
    </submittedName>
</protein>
<reference evidence="3" key="1">
    <citation type="journal article" date="2014" name="Science">
        <title>Ancient hybridizations among the ancestral genomes of bread wheat.</title>
        <authorList>
            <consortium name="International Wheat Genome Sequencing Consortium,"/>
            <person name="Marcussen T."/>
            <person name="Sandve S.R."/>
            <person name="Heier L."/>
            <person name="Spannagl M."/>
            <person name="Pfeifer M."/>
            <person name="Jakobsen K.S."/>
            <person name="Wulff B.B."/>
            <person name="Steuernagel B."/>
            <person name="Mayer K.F."/>
            <person name="Olsen O.A."/>
        </authorList>
    </citation>
    <scope>NUCLEOTIDE SEQUENCE [LARGE SCALE GENOMIC DNA]</scope>
    <source>
        <strain evidence="3">cv. AL8/78</strain>
    </source>
</reference>
<evidence type="ECO:0000313" key="2">
    <source>
        <dbReference type="EnsemblPlants" id="AET4Gv20180400.3"/>
    </source>
</evidence>
<feature type="region of interest" description="Disordered" evidence="1">
    <location>
        <begin position="108"/>
        <end position="151"/>
    </location>
</feature>
<reference evidence="2" key="5">
    <citation type="journal article" date="2021" name="G3 (Bethesda)">
        <title>Aegilops tauschii genome assembly Aet v5.0 features greater sequence contiguity and improved annotation.</title>
        <authorList>
            <person name="Wang L."/>
            <person name="Zhu T."/>
            <person name="Rodriguez J.C."/>
            <person name="Deal K.R."/>
            <person name="Dubcovsky J."/>
            <person name="McGuire P.E."/>
            <person name="Lux T."/>
            <person name="Spannagl M."/>
            <person name="Mayer K.F.X."/>
            <person name="Baldrich P."/>
            <person name="Meyers B.C."/>
            <person name="Huo N."/>
            <person name="Gu Y.Q."/>
            <person name="Zhou H."/>
            <person name="Devos K.M."/>
            <person name="Bennetzen J.L."/>
            <person name="Unver T."/>
            <person name="Budak H."/>
            <person name="Gulick P.J."/>
            <person name="Galiba G."/>
            <person name="Kalapos B."/>
            <person name="Nelson D.R."/>
            <person name="Li P."/>
            <person name="You F.M."/>
            <person name="Luo M.C."/>
            <person name="Dvorak J."/>
        </authorList>
    </citation>
    <scope>NUCLEOTIDE SEQUENCE [LARGE SCALE GENOMIC DNA]</scope>
    <source>
        <strain evidence="2">cv. AL8/78</strain>
    </source>
</reference>
<feature type="region of interest" description="Disordered" evidence="1">
    <location>
        <begin position="1"/>
        <end position="90"/>
    </location>
</feature>
<keyword evidence="3" id="KW-1185">Reference proteome</keyword>
<feature type="compositionally biased region" description="Basic residues" evidence="1">
    <location>
        <begin position="76"/>
        <end position="90"/>
    </location>
</feature>
<evidence type="ECO:0000313" key="3">
    <source>
        <dbReference type="Proteomes" id="UP000015105"/>
    </source>
</evidence>
<proteinExistence type="predicted"/>
<name>A0A453HFR7_AEGTS</name>
<reference evidence="3" key="2">
    <citation type="journal article" date="2017" name="Nat. Plants">
        <title>The Aegilops tauschii genome reveals multiple impacts of transposons.</title>
        <authorList>
            <person name="Zhao G."/>
            <person name="Zou C."/>
            <person name="Li K."/>
            <person name="Wang K."/>
            <person name="Li T."/>
            <person name="Gao L."/>
            <person name="Zhang X."/>
            <person name="Wang H."/>
            <person name="Yang Z."/>
            <person name="Liu X."/>
            <person name="Jiang W."/>
            <person name="Mao L."/>
            <person name="Kong X."/>
            <person name="Jiao Y."/>
            <person name="Jia J."/>
        </authorList>
    </citation>
    <scope>NUCLEOTIDE SEQUENCE [LARGE SCALE GENOMIC DNA]</scope>
    <source>
        <strain evidence="3">cv. AL8/78</strain>
    </source>
</reference>
<feature type="compositionally biased region" description="Basic and acidic residues" evidence="1">
    <location>
        <begin position="48"/>
        <end position="63"/>
    </location>
</feature>
<dbReference type="Gramene" id="AET4Gv20180400.3">
    <property type="protein sequence ID" value="AET4Gv20180400.3"/>
    <property type="gene ID" value="AET4Gv20180400"/>
</dbReference>
<dbReference type="EnsemblPlants" id="AET4Gv20180400.3">
    <property type="protein sequence ID" value="AET4Gv20180400.3"/>
    <property type="gene ID" value="AET4Gv20180400"/>
</dbReference>
<evidence type="ECO:0000256" key="1">
    <source>
        <dbReference type="SAM" id="MobiDB-lite"/>
    </source>
</evidence>
<accession>A0A453HFR7</accession>
<dbReference type="Proteomes" id="UP000015105">
    <property type="component" value="Chromosome 4D"/>
</dbReference>
<sequence>RGPGVPAAVREPGGRGCGRGRAGERPGVRRVGVQRHHRGVAPRGRRAARADVRAVRGRGEPPRRAGRVGPQDLRARGGRARARRVHRRVAPRRADAVGAVLLRLRRGGRQDLRRGRPRQAQERAQDGGGVRRRGRRLGRWDPLPDMSEERDECDGMATVAGDRFLAVSGYGPPGRVRARRRVVRPGVPRVAPPGLSLPVSIQWLCFSLLDYHYHYLVGLVECSARQ</sequence>